<accession>A0A240EQG4</accession>
<protein>
    <submittedName>
        <fullName evidence="1">Uncharacterized protein</fullName>
    </submittedName>
</protein>
<gene>
    <name evidence="1" type="ORF">VTH8203_03884</name>
</gene>
<reference evidence="2" key="1">
    <citation type="submission" date="2016-06" db="EMBL/GenBank/DDBJ databases">
        <authorList>
            <person name="Rodrigo-Torres L."/>
            <person name="Arahal R.D."/>
            <person name="Lucena T."/>
        </authorList>
    </citation>
    <scope>NUCLEOTIDE SEQUENCE [LARGE SCALE GENOMIC DNA]</scope>
    <source>
        <strain evidence="2">CECT8203</strain>
    </source>
</reference>
<dbReference type="EMBL" id="OANU01000108">
    <property type="protein sequence ID" value="SNX50230.1"/>
    <property type="molecule type" value="Genomic_DNA"/>
</dbReference>
<name>A0A240EQG4_9VIBR</name>
<evidence type="ECO:0000313" key="2">
    <source>
        <dbReference type="Proteomes" id="UP000219336"/>
    </source>
</evidence>
<sequence>MLTGPGDTPDFLIVQEKIDTEHELISTLNYALGLVEEQGLSVYDYFDIHDLEEDTQAIFQQSQLRRP</sequence>
<keyword evidence="2" id="KW-1185">Reference proteome</keyword>
<dbReference type="Proteomes" id="UP000219336">
    <property type="component" value="Unassembled WGS sequence"/>
</dbReference>
<proteinExistence type="predicted"/>
<dbReference type="AlphaFoldDB" id="A0A240EQG4"/>
<organism evidence="1 2">
    <name type="scientific">Vibrio thalassae</name>
    <dbReference type="NCBI Taxonomy" id="1243014"/>
    <lineage>
        <taxon>Bacteria</taxon>
        <taxon>Pseudomonadati</taxon>
        <taxon>Pseudomonadota</taxon>
        <taxon>Gammaproteobacteria</taxon>
        <taxon>Vibrionales</taxon>
        <taxon>Vibrionaceae</taxon>
        <taxon>Vibrio</taxon>
    </lineage>
</organism>
<evidence type="ECO:0000313" key="1">
    <source>
        <dbReference type="EMBL" id="SNX50230.1"/>
    </source>
</evidence>